<comment type="similarity">
    <text evidence="1">Belongs to the universal stress protein A family.</text>
</comment>
<protein>
    <submittedName>
        <fullName evidence="4">Universal stress family protein</fullName>
    </submittedName>
</protein>
<dbReference type="InterPro" id="IPR006015">
    <property type="entry name" value="Universal_stress_UspA"/>
</dbReference>
<feature type="domain" description="UspA" evidence="3">
    <location>
        <begin position="212"/>
        <end position="347"/>
    </location>
</feature>
<dbReference type="Pfam" id="PF00582">
    <property type="entry name" value="Usp"/>
    <property type="match status" value="2"/>
</dbReference>
<comment type="caution">
    <text evidence="4">The sequence shown here is derived from an EMBL/GenBank/DDBJ whole genome shotgun (WGS) entry which is preliminary data.</text>
</comment>
<dbReference type="eggNOG" id="COG0589">
    <property type="taxonomic scope" value="Bacteria"/>
</dbReference>
<feature type="compositionally biased region" description="Basic and acidic residues" evidence="2">
    <location>
        <begin position="1"/>
        <end position="16"/>
    </location>
</feature>
<dbReference type="EMBL" id="JGZE01000001">
    <property type="protein sequence ID" value="KFI80203.1"/>
    <property type="molecule type" value="Genomic_DNA"/>
</dbReference>
<dbReference type="PRINTS" id="PR01438">
    <property type="entry name" value="UNVRSLSTRESS"/>
</dbReference>
<evidence type="ECO:0000313" key="5">
    <source>
        <dbReference type="Proteomes" id="UP000029082"/>
    </source>
</evidence>
<name>A0A087CAA3_9BIFI</name>
<sequence length="347" mass="37226">MHDEEPRLIMGDRADGDDAVANGPGDAAHVTGDIVVGVDGSKESFAALRWALGEAGVSGQPVNAVFGWTASWDMGDQPDNDEGWDRMRERISAKLRAWVDDVCSTLPRKPDDIALTSVRASGAVALLQIGADAQQIVVGRRTMGRVMRWFSGSTSSTLTSESVVPVTVVRMSEPDEDDVKQGIAKALGDERHGVNLGQDAGATGASHHDRLIVAGVDASPSNSSILRFAAREARLHGQPLHVIFCWQIKDLGVVPGYERAVAPMDVNQRHAEHILDKVIERADLGPDLDVRPHAFHIRADHGLVNASKYAAHLILGSRGLTGLDAHFLGSVSNRVVEFAECTVTVVH</sequence>
<organism evidence="4 5">
    <name type="scientific">Bifidobacterium mongoliense DSM 21395</name>
    <dbReference type="NCBI Taxonomy" id="1437603"/>
    <lineage>
        <taxon>Bacteria</taxon>
        <taxon>Bacillati</taxon>
        <taxon>Actinomycetota</taxon>
        <taxon>Actinomycetes</taxon>
        <taxon>Bifidobacteriales</taxon>
        <taxon>Bifidobacteriaceae</taxon>
        <taxon>Bifidobacterium</taxon>
    </lineage>
</organism>
<dbReference type="AlphaFoldDB" id="A0A087CAA3"/>
<accession>A0A087CAA3</accession>
<dbReference type="PANTHER" id="PTHR46100">
    <property type="entry name" value="IMP2'P"/>
    <property type="match status" value="1"/>
</dbReference>
<dbReference type="RefSeq" id="WP_237745265.1">
    <property type="nucleotide sequence ID" value="NZ_JDUO01000003.1"/>
</dbReference>
<dbReference type="GeneID" id="93094140"/>
<feature type="region of interest" description="Disordered" evidence="2">
    <location>
        <begin position="1"/>
        <end position="25"/>
    </location>
</feature>
<dbReference type="PANTHER" id="PTHR46100:SF4">
    <property type="entry name" value="USPA DOMAIN-CONTAINING PROTEIN"/>
    <property type="match status" value="1"/>
</dbReference>
<gene>
    <name evidence="4" type="ORF">BMON_0071</name>
</gene>
<dbReference type="SUPFAM" id="SSF52402">
    <property type="entry name" value="Adenine nucleotide alpha hydrolases-like"/>
    <property type="match status" value="2"/>
</dbReference>
<dbReference type="InterPro" id="IPR014729">
    <property type="entry name" value="Rossmann-like_a/b/a_fold"/>
</dbReference>
<proteinExistence type="inferred from homology"/>
<feature type="domain" description="UspA" evidence="3">
    <location>
        <begin position="34"/>
        <end position="170"/>
    </location>
</feature>
<keyword evidence="5" id="KW-1185">Reference proteome</keyword>
<evidence type="ECO:0000256" key="1">
    <source>
        <dbReference type="ARBA" id="ARBA00008791"/>
    </source>
</evidence>
<evidence type="ECO:0000313" key="4">
    <source>
        <dbReference type="EMBL" id="KFI80203.1"/>
    </source>
</evidence>
<reference evidence="4 5" key="1">
    <citation type="submission" date="2014-03" db="EMBL/GenBank/DDBJ databases">
        <title>Genomics of Bifidobacteria.</title>
        <authorList>
            <person name="Ventura M."/>
            <person name="Milani C."/>
            <person name="Lugli G.A."/>
        </authorList>
    </citation>
    <scope>NUCLEOTIDE SEQUENCE [LARGE SCALE GENOMIC DNA]</scope>
    <source>
        <strain evidence="4 5">DSM 21395</strain>
    </source>
</reference>
<dbReference type="Gene3D" id="3.40.50.620">
    <property type="entry name" value="HUPs"/>
    <property type="match status" value="2"/>
</dbReference>
<dbReference type="Proteomes" id="UP000029082">
    <property type="component" value="Unassembled WGS sequence"/>
</dbReference>
<evidence type="ECO:0000256" key="2">
    <source>
        <dbReference type="SAM" id="MobiDB-lite"/>
    </source>
</evidence>
<dbReference type="STRING" id="1437603.GCA_000771525_01010"/>
<evidence type="ECO:0000259" key="3">
    <source>
        <dbReference type="Pfam" id="PF00582"/>
    </source>
</evidence>
<dbReference type="InterPro" id="IPR006016">
    <property type="entry name" value="UspA"/>
</dbReference>
<dbReference type="CDD" id="cd00293">
    <property type="entry name" value="USP-like"/>
    <property type="match status" value="1"/>
</dbReference>